<sequence>MSIDSIQISDNEALAFSQAWYNDIADLVSDNLITKTEVLKITTEKRISLKNDLAKISLNKDTKTKFKSFLEEVEKGLLVVTPVPTASSDKPKEAEKIDISELPFAPTTAFNVMRLIQLWFFPADYSQSVKWNWKDLKWWNKIRKADQAVYVYAWKLWRASEQFSDNFWFSVSGNEKYGRAMRDVLDGMKKELDAWHKQNHGLSERYQSASDAIDRMNTSFAAKDYDWMIKHFETATTKLWMNRDWRWHLRNDKIRNIKKAKIQAELQQEQKKIDTLQTRQKNSEERSKKRTKKIDELNKQITDFKNIHWFDDKLITGKDAIGHIDSHIGSLDREIHLLQNDPYNRTHEGKVSGYQSDLNLLHSDANAPIANIEASLRSNWRLLSNWNIVWDPNSVLEKAKLAYETAKNETILATKVDKPAKTIAETQAKASFDSAKNTWDSLHRILEYRRSVSLRIDKLIEEKRILSTEVKPKVKEREKLIKQNEKWIKIQEEWEKKINSKSSNLQEKSQSSQKIIDRLNELNNPNIWTKRREVLNQELTELIGNKNRDAKRLLRDLKWASKNDVTVRTRIISELRWVLDTQKSSYEKIKGRLDLVQSNIDSQRKKIQTTIADYDSKANWVGPAQLEQIREESKRAIQAQSDEINRMNETAHNDFEKAKINLSPLEYRSLIRNNKVAKTFDAMDKFVNKMESTKTAPWKIMRFGYWALVLTWVGQLGMAAAMDRKKAAIYAWDMAAWFVPFWIGWVYDVWMWMHQFVTWKHWMTGDRVERKDAIVRTAFGVLWVITFWASNVIKATAKADKAYDIAKMAMTTSKLTSHWYILYESANLGYGLWDVWESILRDPSATFNALKKNHEMPHQRDWHVFTIPWDVQSKK</sequence>
<keyword evidence="2" id="KW-0812">Transmembrane</keyword>
<evidence type="ECO:0000313" key="3">
    <source>
        <dbReference type="EMBL" id="EKE26888.1"/>
    </source>
</evidence>
<organism evidence="3">
    <name type="scientific">uncultured bacterium</name>
    <name type="common">gcode 4</name>
    <dbReference type="NCBI Taxonomy" id="1234023"/>
    <lineage>
        <taxon>Bacteria</taxon>
        <taxon>environmental samples</taxon>
    </lineage>
</organism>
<gene>
    <name evidence="3" type="ORF">ACD_4C00131G0002</name>
</gene>
<accession>K2FV93</accession>
<evidence type="ECO:0000256" key="1">
    <source>
        <dbReference type="SAM" id="Coils"/>
    </source>
</evidence>
<reference evidence="3" key="1">
    <citation type="journal article" date="2012" name="Science">
        <title>Fermentation, hydrogen, and sulfur metabolism in multiple uncultivated bacterial phyla.</title>
        <authorList>
            <person name="Wrighton K.C."/>
            <person name="Thomas B.C."/>
            <person name="Sharon I."/>
            <person name="Miller C.S."/>
            <person name="Castelle C.J."/>
            <person name="VerBerkmoes N.C."/>
            <person name="Wilkins M.J."/>
            <person name="Hettich R.L."/>
            <person name="Lipton M.S."/>
            <person name="Williams K.H."/>
            <person name="Long P.E."/>
            <person name="Banfield J.F."/>
        </authorList>
    </citation>
    <scope>NUCLEOTIDE SEQUENCE [LARGE SCALE GENOMIC DNA]</scope>
</reference>
<feature type="transmembrane region" description="Helical" evidence="2">
    <location>
        <begin position="734"/>
        <end position="753"/>
    </location>
</feature>
<comment type="caution">
    <text evidence="3">The sequence shown here is derived from an EMBL/GenBank/DDBJ whole genome shotgun (WGS) entry which is preliminary data.</text>
</comment>
<evidence type="ECO:0000256" key="2">
    <source>
        <dbReference type="SAM" id="Phobius"/>
    </source>
</evidence>
<protein>
    <submittedName>
        <fullName evidence="3">Uncharacterized protein</fullName>
    </submittedName>
</protein>
<keyword evidence="2" id="KW-0472">Membrane</keyword>
<proteinExistence type="predicted"/>
<feature type="coiled-coil region" evidence="1">
    <location>
        <begin position="250"/>
        <end position="300"/>
    </location>
</feature>
<keyword evidence="1" id="KW-0175">Coiled coil</keyword>
<dbReference type="AlphaFoldDB" id="K2FV93"/>
<dbReference type="EMBL" id="AMFJ01000647">
    <property type="protein sequence ID" value="EKE26888.1"/>
    <property type="molecule type" value="Genomic_DNA"/>
</dbReference>
<keyword evidence="2" id="KW-1133">Transmembrane helix</keyword>
<name>K2FV93_9BACT</name>
<feature type="transmembrane region" description="Helical" evidence="2">
    <location>
        <begin position="703"/>
        <end position="722"/>
    </location>
</feature>
<feature type="transmembrane region" description="Helical" evidence="2">
    <location>
        <begin position="773"/>
        <end position="793"/>
    </location>
</feature>